<accession>A0AAV7QZY9</accession>
<protein>
    <submittedName>
        <fullName evidence="1">Uncharacterized protein</fullName>
    </submittedName>
</protein>
<proteinExistence type="predicted"/>
<reference evidence="1" key="1">
    <citation type="journal article" date="2022" name="bioRxiv">
        <title>Sequencing and chromosome-scale assembly of the giantPleurodeles waltlgenome.</title>
        <authorList>
            <person name="Brown T."/>
            <person name="Elewa A."/>
            <person name="Iarovenko S."/>
            <person name="Subramanian E."/>
            <person name="Araus A.J."/>
            <person name="Petzold A."/>
            <person name="Susuki M."/>
            <person name="Suzuki K.-i.T."/>
            <person name="Hayashi T."/>
            <person name="Toyoda A."/>
            <person name="Oliveira C."/>
            <person name="Osipova E."/>
            <person name="Leigh N.D."/>
            <person name="Simon A."/>
            <person name="Yun M.H."/>
        </authorList>
    </citation>
    <scope>NUCLEOTIDE SEQUENCE</scope>
    <source>
        <strain evidence="1">20211129_DDA</strain>
        <tissue evidence="1">Liver</tissue>
    </source>
</reference>
<sequence length="108" mass="11968">MPETLGYVPWVPETPSCLHGVPESLGSVHEVPEVWSLGITDTELWSLGTRGLELWCLGTEGTEPFTGYQRLRAVFTSGYQAYSPEVTEAEGREPWVLVPEAHRRLAGI</sequence>
<keyword evidence="2" id="KW-1185">Reference proteome</keyword>
<comment type="caution">
    <text evidence="1">The sequence shown here is derived from an EMBL/GenBank/DDBJ whole genome shotgun (WGS) entry which is preliminary data.</text>
</comment>
<name>A0AAV7QZY9_PLEWA</name>
<evidence type="ECO:0000313" key="1">
    <source>
        <dbReference type="EMBL" id="KAJ1144028.1"/>
    </source>
</evidence>
<organism evidence="1 2">
    <name type="scientific">Pleurodeles waltl</name>
    <name type="common">Iberian ribbed newt</name>
    <dbReference type="NCBI Taxonomy" id="8319"/>
    <lineage>
        <taxon>Eukaryota</taxon>
        <taxon>Metazoa</taxon>
        <taxon>Chordata</taxon>
        <taxon>Craniata</taxon>
        <taxon>Vertebrata</taxon>
        <taxon>Euteleostomi</taxon>
        <taxon>Amphibia</taxon>
        <taxon>Batrachia</taxon>
        <taxon>Caudata</taxon>
        <taxon>Salamandroidea</taxon>
        <taxon>Salamandridae</taxon>
        <taxon>Pleurodelinae</taxon>
        <taxon>Pleurodeles</taxon>
    </lineage>
</organism>
<dbReference type="AlphaFoldDB" id="A0AAV7QZY9"/>
<dbReference type="EMBL" id="JANPWB010000010">
    <property type="protein sequence ID" value="KAJ1144028.1"/>
    <property type="molecule type" value="Genomic_DNA"/>
</dbReference>
<gene>
    <name evidence="1" type="ORF">NDU88_010330</name>
</gene>
<dbReference type="Proteomes" id="UP001066276">
    <property type="component" value="Chromosome 6"/>
</dbReference>
<evidence type="ECO:0000313" key="2">
    <source>
        <dbReference type="Proteomes" id="UP001066276"/>
    </source>
</evidence>